<evidence type="ECO:0000313" key="2">
    <source>
        <dbReference type="EMBL" id="MCL3998757.1"/>
    </source>
</evidence>
<gene>
    <name evidence="2" type="ORF">M4438_35545</name>
</gene>
<reference evidence="2 3" key="1">
    <citation type="submission" date="2022-05" db="EMBL/GenBank/DDBJ databases">
        <title>Genome Resource of Streptomyces lavenduligriseus GA1-1, a Strain with Broad-Spectrum Antifungal Activity against Phytopathogenic Fungi.</title>
        <authorList>
            <person name="Qi D."/>
        </authorList>
    </citation>
    <scope>NUCLEOTIDE SEQUENCE [LARGE SCALE GENOMIC DNA]</scope>
    <source>
        <strain evidence="2 3">GA1-1</strain>
    </source>
</reference>
<dbReference type="RefSeq" id="WP_249493327.1">
    <property type="nucleotide sequence ID" value="NZ_JAMCCK010000076.1"/>
</dbReference>
<protein>
    <recommendedName>
        <fullName evidence="4">CHAT domain-containing protein</fullName>
    </recommendedName>
</protein>
<evidence type="ECO:0000313" key="3">
    <source>
        <dbReference type="Proteomes" id="UP001202052"/>
    </source>
</evidence>
<feature type="region of interest" description="Disordered" evidence="1">
    <location>
        <begin position="1"/>
        <end position="26"/>
    </location>
</feature>
<sequence length="228" mass="24856">MKHISRRGAPSRTPAAVPAARRPARRRTRVVRNLRVLVVAPERSPRCQADARRTAARLTYLPRVTPLPSRREPLLVVAPGQADRALGTDADVLYLCTHSYPEPAPIGFLDTDLADLHGVLTARALILDTCWGAASTVRRALAALRPADLPPLALLAPAGRAPFDHHVLAGPVLETLLTGDRTGPWHQRLAAAKTAALASPELAAHARRDWARWQIHSVPGTRTVWHKQ</sequence>
<comment type="caution">
    <text evidence="2">The sequence shown here is derived from an EMBL/GenBank/DDBJ whole genome shotgun (WGS) entry which is preliminary data.</text>
</comment>
<evidence type="ECO:0000256" key="1">
    <source>
        <dbReference type="SAM" id="MobiDB-lite"/>
    </source>
</evidence>
<dbReference type="Proteomes" id="UP001202052">
    <property type="component" value="Unassembled WGS sequence"/>
</dbReference>
<proteinExistence type="predicted"/>
<organism evidence="2 3">
    <name type="scientific">Streptomyces lavenduligriseus</name>
    <dbReference type="NCBI Taxonomy" id="67315"/>
    <lineage>
        <taxon>Bacteria</taxon>
        <taxon>Bacillati</taxon>
        <taxon>Actinomycetota</taxon>
        <taxon>Actinomycetes</taxon>
        <taxon>Kitasatosporales</taxon>
        <taxon>Streptomycetaceae</taxon>
        <taxon>Streptomyces</taxon>
    </lineage>
</organism>
<evidence type="ECO:0008006" key="4">
    <source>
        <dbReference type="Google" id="ProtNLM"/>
    </source>
</evidence>
<feature type="compositionally biased region" description="Low complexity" evidence="1">
    <location>
        <begin position="12"/>
        <end position="21"/>
    </location>
</feature>
<name>A0ABT0P4U9_9ACTN</name>
<keyword evidence="3" id="KW-1185">Reference proteome</keyword>
<dbReference type="EMBL" id="JAMCCK010000076">
    <property type="protein sequence ID" value="MCL3998757.1"/>
    <property type="molecule type" value="Genomic_DNA"/>
</dbReference>
<accession>A0ABT0P4U9</accession>